<reference evidence="1" key="1">
    <citation type="submission" date="2019-12" db="EMBL/GenBank/DDBJ databases">
        <title>Genome sequencing and annotation of Brassica cretica.</title>
        <authorList>
            <person name="Studholme D.J."/>
            <person name="Sarris P."/>
        </authorList>
    </citation>
    <scope>NUCLEOTIDE SEQUENCE</scope>
    <source>
        <strain evidence="1">PFS-109/04</strain>
        <tissue evidence="1">Leaf</tissue>
    </source>
</reference>
<dbReference type="AlphaFoldDB" id="A0A8S9RBQ2"/>
<evidence type="ECO:0000313" key="1">
    <source>
        <dbReference type="EMBL" id="KAF3570264.1"/>
    </source>
</evidence>
<dbReference type="Proteomes" id="UP000712600">
    <property type="component" value="Unassembled WGS sequence"/>
</dbReference>
<evidence type="ECO:0000313" key="2">
    <source>
        <dbReference type="Proteomes" id="UP000712600"/>
    </source>
</evidence>
<organism evidence="1 2">
    <name type="scientific">Brassica cretica</name>
    <name type="common">Mustard</name>
    <dbReference type="NCBI Taxonomy" id="69181"/>
    <lineage>
        <taxon>Eukaryota</taxon>
        <taxon>Viridiplantae</taxon>
        <taxon>Streptophyta</taxon>
        <taxon>Embryophyta</taxon>
        <taxon>Tracheophyta</taxon>
        <taxon>Spermatophyta</taxon>
        <taxon>Magnoliopsida</taxon>
        <taxon>eudicotyledons</taxon>
        <taxon>Gunneridae</taxon>
        <taxon>Pentapetalae</taxon>
        <taxon>rosids</taxon>
        <taxon>malvids</taxon>
        <taxon>Brassicales</taxon>
        <taxon>Brassicaceae</taxon>
        <taxon>Brassiceae</taxon>
        <taxon>Brassica</taxon>
    </lineage>
</organism>
<accession>A0A8S9RBQ2</accession>
<comment type="caution">
    <text evidence="1">The sequence shown here is derived from an EMBL/GenBank/DDBJ whole genome shotgun (WGS) entry which is preliminary data.</text>
</comment>
<protein>
    <submittedName>
        <fullName evidence="1">Uncharacterized protein</fullName>
    </submittedName>
</protein>
<proteinExistence type="predicted"/>
<dbReference type="EMBL" id="QGKX02000095">
    <property type="protein sequence ID" value="KAF3570264.1"/>
    <property type="molecule type" value="Genomic_DNA"/>
</dbReference>
<gene>
    <name evidence="1" type="ORF">F2Q69_00063777</name>
</gene>
<name>A0A8S9RBQ2_BRACR</name>
<sequence length="90" mass="10055">MGSRLAAGDAKEKERAFRGEMYALVCPSLDEEDVSVRVRHHGLTVSRPSRDTVKANLEDAEELILSVGFVGDLSKRREETRDGYDEEKSS</sequence>